<keyword evidence="2" id="KW-1185">Reference proteome</keyword>
<sequence>MDLLAIRRQLQYFDDFFQTQVTNFYAILNKFLSRTSAGGRSSDHSFEVISTSESTPGQHMIHLFRTSYVNILLKAKT</sequence>
<reference evidence="2" key="1">
    <citation type="journal article" date="2022" name="Mol. Ecol. Resour.">
        <title>The genomes of chicory, endive, great burdock and yacon provide insights into Asteraceae palaeo-polyploidization history and plant inulin production.</title>
        <authorList>
            <person name="Fan W."/>
            <person name="Wang S."/>
            <person name="Wang H."/>
            <person name="Wang A."/>
            <person name="Jiang F."/>
            <person name="Liu H."/>
            <person name="Zhao H."/>
            <person name="Xu D."/>
            <person name="Zhang Y."/>
        </authorList>
    </citation>
    <scope>NUCLEOTIDE SEQUENCE [LARGE SCALE GENOMIC DNA]</scope>
    <source>
        <strain evidence="2">cv. Punajuju</strain>
    </source>
</reference>
<name>A0ACB9G8X2_CICIN</name>
<protein>
    <submittedName>
        <fullName evidence="1">Uncharacterized protein</fullName>
    </submittedName>
</protein>
<reference evidence="1 2" key="2">
    <citation type="journal article" date="2022" name="Mol. Ecol. Resour.">
        <title>The genomes of chicory, endive, great burdock and yacon provide insights into Asteraceae paleo-polyploidization history and plant inulin production.</title>
        <authorList>
            <person name="Fan W."/>
            <person name="Wang S."/>
            <person name="Wang H."/>
            <person name="Wang A."/>
            <person name="Jiang F."/>
            <person name="Liu H."/>
            <person name="Zhao H."/>
            <person name="Xu D."/>
            <person name="Zhang Y."/>
        </authorList>
    </citation>
    <scope>NUCLEOTIDE SEQUENCE [LARGE SCALE GENOMIC DNA]</scope>
    <source>
        <strain evidence="2">cv. Punajuju</strain>
        <tissue evidence="1">Leaves</tissue>
    </source>
</reference>
<evidence type="ECO:0000313" key="2">
    <source>
        <dbReference type="Proteomes" id="UP001055811"/>
    </source>
</evidence>
<dbReference type="Proteomes" id="UP001055811">
    <property type="component" value="Linkage Group LG02"/>
</dbReference>
<comment type="caution">
    <text evidence="1">The sequence shown here is derived from an EMBL/GenBank/DDBJ whole genome shotgun (WGS) entry which is preliminary data.</text>
</comment>
<accession>A0ACB9G8X2</accession>
<proteinExistence type="predicted"/>
<organism evidence="1 2">
    <name type="scientific">Cichorium intybus</name>
    <name type="common">Chicory</name>
    <dbReference type="NCBI Taxonomy" id="13427"/>
    <lineage>
        <taxon>Eukaryota</taxon>
        <taxon>Viridiplantae</taxon>
        <taxon>Streptophyta</taxon>
        <taxon>Embryophyta</taxon>
        <taxon>Tracheophyta</taxon>
        <taxon>Spermatophyta</taxon>
        <taxon>Magnoliopsida</taxon>
        <taxon>eudicotyledons</taxon>
        <taxon>Gunneridae</taxon>
        <taxon>Pentapetalae</taxon>
        <taxon>asterids</taxon>
        <taxon>campanulids</taxon>
        <taxon>Asterales</taxon>
        <taxon>Asteraceae</taxon>
        <taxon>Cichorioideae</taxon>
        <taxon>Cichorieae</taxon>
        <taxon>Cichoriinae</taxon>
        <taxon>Cichorium</taxon>
    </lineage>
</organism>
<gene>
    <name evidence="1" type="ORF">L2E82_08794</name>
</gene>
<dbReference type="EMBL" id="CM042010">
    <property type="protein sequence ID" value="KAI3779202.1"/>
    <property type="molecule type" value="Genomic_DNA"/>
</dbReference>
<evidence type="ECO:0000313" key="1">
    <source>
        <dbReference type="EMBL" id="KAI3779202.1"/>
    </source>
</evidence>